<feature type="region of interest" description="Disordered" evidence="1">
    <location>
        <begin position="138"/>
        <end position="158"/>
    </location>
</feature>
<dbReference type="GO" id="GO:0003677">
    <property type="term" value="F:DNA binding"/>
    <property type="evidence" value="ECO:0007669"/>
    <property type="project" value="InterPro"/>
</dbReference>
<evidence type="ECO:0000256" key="1">
    <source>
        <dbReference type="SAM" id="MobiDB-lite"/>
    </source>
</evidence>
<dbReference type="STRING" id="349102.Rsph17025_1123"/>
<dbReference type="SUPFAM" id="SSF102400">
    <property type="entry name" value="DNA polymerase III chi subunit"/>
    <property type="match status" value="1"/>
</dbReference>
<dbReference type="Gene3D" id="3.40.50.10110">
    <property type="entry name" value="DNA polymerase III subunit chi"/>
    <property type="match status" value="1"/>
</dbReference>
<protein>
    <submittedName>
        <fullName evidence="2">DNA polymerase III chi subunit, HolC</fullName>
    </submittedName>
</protein>
<dbReference type="GO" id="GO:0006260">
    <property type="term" value="P:DNA replication"/>
    <property type="evidence" value="ECO:0007669"/>
    <property type="project" value="InterPro"/>
</dbReference>
<dbReference type="AlphaFoldDB" id="A4WRL0"/>
<sequence>MFYHLTRSSAEDTLRLLLPRALAQGWRVMLRGTDRGRLEALDLALWRVPEDGFLPHGMEGGPQDAAQPVLLGTGAIGNGAQALMLLDGAETDAAEAGPLERVWILFDGLDEGQLVHARGQWKALTGAGLKAQYWSEESGRWEKKAEAGQDAAGAERRD</sequence>
<dbReference type="eggNOG" id="COG2927">
    <property type="taxonomic scope" value="Bacteria"/>
</dbReference>
<dbReference type="PANTHER" id="PTHR38767">
    <property type="entry name" value="DNA POLYMERASE III SUBUNIT CHI"/>
    <property type="match status" value="1"/>
</dbReference>
<dbReference type="EMBL" id="CP000661">
    <property type="protein sequence ID" value="ABP70024.1"/>
    <property type="molecule type" value="Genomic_DNA"/>
</dbReference>
<dbReference type="PANTHER" id="PTHR38767:SF1">
    <property type="entry name" value="DNA POLYMERASE III SUBUNIT CHI"/>
    <property type="match status" value="1"/>
</dbReference>
<dbReference type="HOGENOM" id="CLU_131584_4_0_5"/>
<accession>A4WRL0</accession>
<dbReference type="Pfam" id="PF04364">
    <property type="entry name" value="DNA_pol3_chi"/>
    <property type="match status" value="1"/>
</dbReference>
<dbReference type="GO" id="GO:0032298">
    <property type="term" value="P:positive regulation of DNA-templated DNA replication initiation"/>
    <property type="evidence" value="ECO:0007669"/>
    <property type="project" value="TreeGrafter"/>
</dbReference>
<dbReference type="NCBIfam" id="NF004347">
    <property type="entry name" value="PRK05728.1-4"/>
    <property type="match status" value="1"/>
</dbReference>
<name>A4WRL0_CERS5</name>
<proteinExistence type="predicted"/>
<organism evidence="2">
    <name type="scientific">Cereibacter sphaeroides (strain ATCC 17025 / ATH 2.4.3)</name>
    <name type="common">Rhodobacter sphaeroides</name>
    <dbReference type="NCBI Taxonomy" id="349102"/>
    <lineage>
        <taxon>Bacteria</taxon>
        <taxon>Pseudomonadati</taxon>
        <taxon>Pseudomonadota</taxon>
        <taxon>Alphaproteobacteria</taxon>
        <taxon>Rhodobacterales</taxon>
        <taxon>Paracoccaceae</taxon>
        <taxon>Cereibacter</taxon>
    </lineage>
</organism>
<dbReference type="InterPro" id="IPR036768">
    <property type="entry name" value="PolIII_chi_sf"/>
</dbReference>
<dbReference type="GO" id="GO:0003887">
    <property type="term" value="F:DNA-directed DNA polymerase activity"/>
    <property type="evidence" value="ECO:0007669"/>
    <property type="project" value="InterPro"/>
</dbReference>
<evidence type="ECO:0000313" key="2">
    <source>
        <dbReference type="EMBL" id="ABP70024.1"/>
    </source>
</evidence>
<gene>
    <name evidence="2" type="ordered locus">Rsph17025_1123</name>
</gene>
<dbReference type="InterPro" id="IPR007459">
    <property type="entry name" value="DNA_pol3_chi"/>
</dbReference>
<reference evidence="2" key="1">
    <citation type="submission" date="2007-04" db="EMBL/GenBank/DDBJ databases">
        <title>Complete sequence of chromosome of Rhodobacter sphaeroides ATCC 17025.</title>
        <authorList>
            <consortium name="US DOE Joint Genome Institute"/>
            <person name="Copeland A."/>
            <person name="Lucas S."/>
            <person name="Lapidus A."/>
            <person name="Barry K."/>
            <person name="Detter J.C."/>
            <person name="Glavina del Rio T."/>
            <person name="Hammon N."/>
            <person name="Israni S."/>
            <person name="Dalin E."/>
            <person name="Tice H."/>
            <person name="Pitluck S."/>
            <person name="Chertkov O."/>
            <person name="Brettin T."/>
            <person name="Bruce D."/>
            <person name="Han C."/>
            <person name="Schmutz J."/>
            <person name="Larimer F."/>
            <person name="Land M."/>
            <person name="Hauser L."/>
            <person name="Kyrpides N."/>
            <person name="Kim E."/>
            <person name="Richardson P."/>
            <person name="Mackenzie C."/>
            <person name="Choudhary M."/>
            <person name="Donohue T.J."/>
            <person name="Kaplan S."/>
        </authorList>
    </citation>
    <scope>NUCLEOTIDE SEQUENCE [LARGE SCALE GENOMIC DNA]</scope>
    <source>
        <strain evidence="2">ATCC 17025</strain>
    </source>
</reference>
<dbReference type="KEGG" id="rsq:Rsph17025_1123"/>